<dbReference type="Pfam" id="PF00425">
    <property type="entry name" value="Chorismate_bind"/>
    <property type="match status" value="1"/>
</dbReference>
<dbReference type="EC" id="5.4.4.2" evidence="3"/>
<name>A0A6H9XI06_9CORY</name>
<dbReference type="RefSeq" id="WP_005524097.1">
    <property type="nucleotide sequence ID" value="NZ_CP050134.2"/>
</dbReference>
<dbReference type="Proteomes" id="UP000249886">
    <property type="component" value="Unassembled WGS sequence"/>
</dbReference>
<sequence length="352" mass="37641">MHSFIFTESGLTLTACGVAQEFDRISDANEYLHDGLSLIVGALPFHRTDAPRLFAPREYKFSSEPVTLESPDALPAVASVDFLPPLSVHQQRIEQCIAKIQAGTLDKLVLSRAERFHFTGPVNPEAVLAGYMASAGTGFGYLVELADGEFFIGPSPEVLIKKQGREISSFPLAGTAMRSTDPELDRAIAANLQASEKDLHEHSFVTTGIREALAPLCTQLEIPAIPLVMHTAHTWHLGTPIRGILRPDVDMSALDLAQLLHPTAAVNGHPAQIAAELLAKQEPDRGFYSGAVGWANGRGDGEWRVGIRSALISGDTVTAYAGGGIVADSVAADELQETHTKLGPIRSALGIL</sequence>
<dbReference type="PANTHER" id="PTHR42839">
    <property type="entry name" value="ISOCHORISMATE SYNTHASE ENTC"/>
    <property type="match status" value="1"/>
</dbReference>
<dbReference type="AlphaFoldDB" id="A0A6H9XI06"/>
<dbReference type="GO" id="GO:0016874">
    <property type="term" value="F:ligase activity"/>
    <property type="evidence" value="ECO:0007669"/>
    <property type="project" value="UniProtKB-KW"/>
</dbReference>
<dbReference type="GeneID" id="84573109"/>
<evidence type="ECO:0000256" key="1">
    <source>
        <dbReference type="ARBA" id="ARBA00000799"/>
    </source>
</evidence>
<comment type="similarity">
    <text evidence="2">Belongs to the isochorismate synthase family.</text>
</comment>
<dbReference type="InterPro" id="IPR004561">
    <property type="entry name" value="IsoChor_synthase"/>
</dbReference>
<evidence type="ECO:0000259" key="6">
    <source>
        <dbReference type="Pfam" id="PF00425"/>
    </source>
</evidence>
<dbReference type="PANTHER" id="PTHR42839:SF2">
    <property type="entry name" value="ISOCHORISMATE SYNTHASE ENTC"/>
    <property type="match status" value="1"/>
</dbReference>
<dbReference type="NCBIfam" id="TIGR00543">
    <property type="entry name" value="isochor_syn"/>
    <property type="match status" value="1"/>
</dbReference>
<dbReference type="EMBL" id="UARK01000001">
    <property type="protein sequence ID" value="SPW24090.1"/>
    <property type="molecule type" value="Genomic_DNA"/>
</dbReference>
<evidence type="ECO:0000313" key="7">
    <source>
        <dbReference type="EMBL" id="SPW24090.1"/>
    </source>
</evidence>
<evidence type="ECO:0000256" key="4">
    <source>
        <dbReference type="ARBA" id="ARBA00023235"/>
    </source>
</evidence>
<comment type="caution">
    <text evidence="7">The sequence shown here is derived from an EMBL/GenBank/DDBJ whole genome shotgun (WGS) entry which is preliminary data.</text>
</comment>
<proteinExistence type="inferred from homology"/>
<dbReference type="SUPFAM" id="SSF56322">
    <property type="entry name" value="ADC synthase"/>
    <property type="match status" value="1"/>
</dbReference>
<dbReference type="InterPro" id="IPR015890">
    <property type="entry name" value="Chorismate_C"/>
</dbReference>
<evidence type="ECO:0000256" key="2">
    <source>
        <dbReference type="ARBA" id="ARBA00005297"/>
    </source>
</evidence>
<keyword evidence="7" id="KW-0436">Ligase</keyword>
<comment type="catalytic activity">
    <reaction evidence="1">
        <text>chorismate = isochorismate</text>
        <dbReference type="Rhea" id="RHEA:18985"/>
        <dbReference type="ChEBI" id="CHEBI:29748"/>
        <dbReference type="ChEBI" id="CHEBI:29780"/>
        <dbReference type="EC" id="5.4.4.2"/>
    </reaction>
</comment>
<gene>
    <name evidence="7" type="primary">dhbE</name>
    <name evidence="7" type="ORF">NCTC10254_00455</name>
</gene>
<dbReference type="Gene3D" id="3.60.120.10">
    <property type="entry name" value="Anthranilate synthase"/>
    <property type="match status" value="1"/>
</dbReference>
<evidence type="ECO:0000256" key="3">
    <source>
        <dbReference type="ARBA" id="ARBA00012824"/>
    </source>
</evidence>
<organism evidence="7 8">
    <name type="scientific">Corynebacterium matruchotii</name>
    <dbReference type="NCBI Taxonomy" id="43768"/>
    <lineage>
        <taxon>Bacteria</taxon>
        <taxon>Bacillati</taxon>
        <taxon>Actinomycetota</taxon>
        <taxon>Actinomycetes</taxon>
        <taxon>Mycobacteriales</taxon>
        <taxon>Corynebacteriaceae</taxon>
        <taxon>Corynebacterium</taxon>
    </lineage>
</organism>
<dbReference type="InterPro" id="IPR005801">
    <property type="entry name" value="ADC_synthase"/>
</dbReference>
<reference evidence="7 8" key="1">
    <citation type="submission" date="2018-06" db="EMBL/GenBank/DDBJ databases">
        <authorList>
            <consortium name="Pathogen Informatics"/>
            <person name="Doyle S."/>
        </authorList>
    </citation>
    <scope>NUCLEOTIDE SEQUENCE [LARGE SCALE GENOMIC DNA]</scope>
    <source>
        <strain evidence="7 8">NCTC10254</strain>
    </source>
</reference>
<feature type="domain" description="Chorismate-utilising enzyme C-terminal" evidence="6">
    <location>
        <begin position="89"/>
        <end position="341"/>
    </location>
</feature>
<evidence type="ECO:0000313" key="8">
    <source>
        <dbReference type="Proteomes" id="UP000249886"/>
    </source>
</evidence>
<accession>A0A6H9XI06</accession>
<protein>
    <recommendedName>
        <fullName evidence="3">isochorismate synthase</fullName>
        <ecNumber evidence="3">5.4.4.2</ecNumber>
    </recommendedName>
    <alternativeName>
        <fullName evidence="5">Isochorismate mutase</fullName>
    </alternativeName>
</protein>
<keyword evidence="4 7" id="KW-0413">Isomerase</keyword>
<dbReference type="GO" id="GO:0008909">
    <property type="term" value="F:isochorismate synthase activity"/>
    <property type="evidence" value="ECO:0007669"/>
    <property type="project" value="UniProtKB-EC"/>
</dbReference>
<evidence type="ECO:0000256" key="5">
    <source>
        <dbReference type="ARBA" id="ARBA00041564"/>
    </source>
</evidence>